<dbReference type="InterPro" id="IPR006076">
    <property type="entry name" value="FAD-dep_OxRdtase"/>
</dbReference>
<feature type="domain" description="FAD dependent oxidoreductase" evidence="11">
    <location>
        <begin position="266"/>
        <end position="644"/>
    </location>
</feature>
<evidence type="ECO:0000313" key="13">
    <source>
        <dbReference type="EMBL" id="MFD1008322.1"/>
    </source>
</evidence>
<keyword evidence="3 10" id="KW-0285">Flavoprotein</keyword>
<dbReference type="PANTHER" id="PTHR13847:SF283">
    <property type="entry name" value="TRNA 5-METHYLAMINOMETHYL-2-THIOURIDINE BIOSYNTHESIS BIFUNCTIONAL PROTEIN MNMC"/>
    <property type="match status" value="1"/>
</dbReference>
<gene>
    <name evidence="10 13" type="primary">mnmC</name>
    <name evidence="13" type="ORF">ACFQ1C_09165</name>
</gene>
<dbReference type="EC" id="1.5.-.-" evidence="10"/>
<comment type="cofactor">
    <cofactor evidence="10">
        <name>FAD</name>
        <dbReference type="ChEBI" id="CHEBI:57692"/>
    </cofactor>
</comment>
<keyword evidence="2 10" id="KW-0489">Methyltransferase</keyword>
<comment type="function">
    <text evidence="10">Catalyzes the last two steps in the biosynthesis of 5-methylaminomethyl-2-thiouridine (mnm(5)s(2)U) at the wobble position (U34) in tRNA. Catalyzes the FAD-dependent demodification of cmnm(5)s(2)U34 to nm(5)s(2)U34, followed by the transfer of a methyl group from S-adenosyl-L-methionine to nm(5)s(2)U34, to form mnm(5)s(2)U34.</text>
</comment>
<comment type="caution">
    <text evidence="13">The sequence shown here is derived from an EMBL/GenBank/DDBJ whole genome shotgun (WGS) entry which is preliminary data.</text>
</comment>
<reference evidence="14" key="1">
    <citation type="journal article" date="2019" name="Int. J. Syst. Evol. Microbiol.">
        <title>The Global Catalogue of Microorganisms (GCM) 10K type strain sequencing project: providing services to taxonomists for standard genome sequencing and annotation.</title>
        <authorList>
            <consortium name="The Broad Institute Genomics Platform"/>
            <consortium name="The Broad Institute Genome Sequencing Center for Infectious Disease"/>
            <person name="Wu L."/>
            <person name="Ma J."/>
        </authorList>
    </citation>
    <scope>NUCLEOTIDE SEQUENCE [LARGE SCALE GENOMIC DNA]</scope>
    <source>
        <strain evidence="14">CCUG 60525</strain>
    </source>
</reference>
<evidence type="ECO:0000259" key="12">
    <source>
        <dbReference type="Pfam" id="PF05430"/>
    </source>
</evidence>
<evidence type="ECO:0000256" key="6">
    <source>
        <dbReference type="ARBA" id="ARBA00022694"/>
    </source>
</evidence>
<keyword evidence="9 10" id="KW-0511">Multifunctional enzyme</keyword>
<dbReference type="InterPro" id="IPR008471">
    <property type="entry name" value="MnmC-like_methylTransf"/>
</dbReference>
<organism evidence="13 14">
    <name type="scientific">Oceanisphaera ostreae</name>
    <dbReference type="NCBI Taxonomy" id="914151"/>
    <lineage>
        <taxon>Bacteria</taxon>
        <taxon>Pseudomonadati</taxon>
        <taxon>Pseudomonadota</taxon>
        <taxon>Gammaproteobacteria</taxon>
        <taxon>Aeromonadales</taxon>
        <taxon>Aeromonadaceae</taxon>
        <taxon>Oceanisphaera</taxon>
    </lineage>
</organism>
<keyword evidence="1 10" id="KW-0963">Cytoplasm</keyword>
<feature type="domain" description="MnmC-like methyltransferase" evidence="12">
    <location>
        <begin position="119"/>
        <end position="242"/>
    </location>
</feature>
<evidence type="ECO:0000259" key="11">
    <source>
        <dbReference type="Pfam" id="PF01266"/>
    </source>
</evidence>
<evidence type="ECO:0000256" key="4">
    <source>
        <dbReference type="ARBA" id="ARBA00022679"/>
    </source>
</evidence>
<dbReference type="InterPro" id="IPR029063">
    <property type="entry name" value="SAM-dependent_MTases_sf"/>
</dbReference>
<dbReference type="InterPro" id="IPR017610">
    <property type="entry name" value="tRNA_S-uridine_synth_MnmC_C"/>
</dbReference>
<evidence type="ECO:0000313" key="14">
    <source>
        <dbReference type="Proteomes" id="UP001597048"/>
    </source>
</evidence>
<dbReference type="RefSeq" id="WP_379558302.1">
    <property type="nucleotide sequence ID" value="NZ_JBHTJS010000035.1"/>
</dbReference>
<feature type="region of interest" description="tRNA (mnm(5)s(2)U34)-methyltransferase" evidence="10">
    <location>
        <begin position="1"/>
        <end position="244"/>
    </location>
</feature>
<dbReference type="InterPro" id="IPR036188">
    <property type="entry name" value="FAD/NAD-bd_sf"/>
</dbReference>
<dbReference type="Proteomes" id="UP001597048">
    <property type="component" value="Unassembled WGS sequence"/>
</dbReference>
<dbReference type="EMBL" id="JBHTJS010000035">
    <property type="protein sequence ID" value="MFD1008322.1"/>
    <property type="molecule type" value="Genomic_DNA"/>
</dbReference>
<keyword evidence="6 10" id="KW-0819">tRNA processing</keyword>
<dbReference type="InterPro" id="IPR023032">
    <property type="entry name" value="tRNA_MAMT_biosynth_bifunc_MnmC"/>
</dbReference>
<evidence type="ECO:0000256" key="5">
    <source>
        <dbReference type="ARBA" id="ARBA00022691"/>
    </source>
</evidence>
<comment type="subcellular location">
    <subcellularLocation>
        <location evidence="10">Cytoplasm</location>
    </subcellularLocation>
</comment>
<dbReference type="SUPFAM" id="SSF51905">
    <property type="entry name" value="FAD/NAD(P)-binding domain"/>
    <property type="match status" value="1"/>
</dbReference>
<dbReference type="EC" id="2.1.1.61" evidence="10"/>
<dbReference type="InterPro" id="IPR047785">
    <property type="entry name" value="tRNA_MNMC2"/>
</dbReference>
<dbReference type="NCBIfam" id="TIGR03197">
    <property type="entry name" value="MnmC_Cterm"/>
    <property type="match status" value="1"/>
</dbReference>
<keyword evidence="7 10" id="KW-0274">FAD</keyword>
<evidence type="ECO:0000256" key="1">
    <source>
        <dbReference type="ARBA" id="ARBA00022490"/>
    </source>
</evidence>
<evidence type="ECO:0000256" key="8">
    <source>
        <dbReference type="ARBA" id="ARBA00023002"/>
    </source>
</evidence>
<protein>
    <recommendedName>
        <fullName evidence="10">tRNA 5-methylaminomethyl-2-thiouridine biosynthesis bifunctional protein MnmC</fullName>
        <shortName evidence="10">tRNA mnm(5)s(2)U biosynthesis bifunctional protein</shortName>
    </recommendedName>
    <domain>
        <recommendedName>
            <fullName evidence="10">tRNA (mnm(5)s(2)U34)-methyltransferase</fullName>
            <ecNumber evidence="10">2.1.1.61</ecNumber>
        </recommendedName>
    </domain>
    <domain>
        <recommendedName>
            <fullName evidence="10">FAD-dependent cmnm(5)s(2)U34 oxidoreductase</fullName>
            <ecNumber evidence="10">1.5.-.-</ecNumber>
        </recommendedName>
    </domain>
</protein>
<sequence>MSPHFITTACLDWNDQGTPVAAAFDDVYYSNNDGLAETRYVFLNQSGLPDRWAQHDRPLFVVAETGFGTGLNMLATWHAFINYRRQHPQGNAQRLHLISVEKFPLSHSDLEQALGQWPELSTLSERLLAEYPVAVNGCHRLWLDENVSLDLWLGDVAEVLPQMEAGLSGKVDAWYLDGFAPSKNPDMWTPELFQQLARLARSGATLATFTAASVVRHGLTAAGFSMTRVKGYAHKRNMLTGVCCANPRPPYPTPWFWRRLGQVRHTVIVGAGIAGASLAYALTRRGQRVTLLEQHGEPAAGASGNRQAAVYPLLNGEHDTLSQIYLQAFLYGRRLLPAVMEPNHVPHDWCSVVQLAFNNKSSAKINNLLAQFSTDIVRPLTAEQVNTRTGISANLSGAEYPLAGWVCPFELTRALLTTAEQTGLLRCHYHTALKTLTQQDDSQWQLEIETSAPEASSSLENAPLVSALQADNVVIANGHQVRDWPQTRQLTISSVRGQVNYQPSTPTLAGLKTVVCYEGYLTPAWQGHHCVGASYAHDQETLDYQAQDEQDNVEKLTRTLPALDDLTPVAGAGRVSVRAVCRDHLPLVGAAPHKAQQLQQYQHMPQRHKEALPLAADYAGLYIFSGLGSRGLCTAPLLAEVLAAQLLDEPYPLTSTQLAALNPNRLWLRKLLKGKPVTNSEM</sequence>
<evidence type="ECO:0000256" key="2">
    <source>
        <dbReference type="ARBA" id="ARBA00022603"/>
    </source>
</evidence>
<dbReference type="PANTHER" id="PTHR13847">
    <property type="entry name" value="SARCOSINE DEHYDROGENASE-RELATED"/>
    <property type="match status" value="1"/>
</dbReference>
<comment type="similarity">
    <text evidence="10">In the C-terminal section; belongs to the DAO family.</text>
</comment>
<feature type="region of interest" description="FAD-dependent cmnm(5)s(2)U34 oxidoreductase" evidence="10">
    <location>
        <begin position="269"/>
        <end position="682"/>
    </location>
</feature>
<dbReference type="Gene3D" id="3.30.9.10">
    <property type="entry name" value="D-Amino Acid Oxidase, subunit A, domain 2"/>
    <property type="match status" value="1"/>
</dbReference>
<evidence type="ECO:0000256" key="10">
    <source>
        <dbReference type="HAMAP-Rule" id="MF_01102"/>
    </source>
</evidence>
<keyword evidence="4 10" id="KW-0808">Transferase</keyword>
<keyword evidence="5 10" id="KW-0949">S-adenosyl-L-methionine</keyword>
<dbReference type="Pfam" id="PF01266">
    <property type="entry name" value="DAO"/>
    <property type="match status" value="1"/>
</dbReference>
<dbReference type="Pfam" id="PF05430">
    <property type="entry name" value="Methyltransf_30"/>
    <property type="match status" value="1"/>
</dbReference>
<keyword evidence="14" id="KW-1185">Reference proteome</keyword>
<accession>A0ABW3KH42</accession>
<comment type="catalytic activity">
    <reaction evidence="10">
        <text>5-aminomethyl-2-thiouridine(34) in tRNA + S-adenosyl-L-methionine = 5-methylaminomethyl-2-thiouridine(34) in tRNA + S-adenosyl-L-homocysteine + H(+)</text>
        <dbReference type="Rhea" id="RHEA:19569"/>
        <dbReference type="Rhea" id="RHEA-COMP:10195"/>
        <dbReference type="Rhea" id="RHEA-COMP:10197"/>
        <dbReference type="ChEBI" id="CHEBI:15378"/>
        <dbReference type="ChEBI" id="CHEBI:57856"/>
        <dbReference type="ChEBI" id="CHEBI:59789"/>
        <dbReference type="ChEBI" id="CHEBI:74454"/>
        <dbReference type="ChEBI" id="CHEBI:74455"/>
        <dbReference type="EC" id="2.1.1.61"/>
    </reaction>
</comment>
<evidence type="ECO:0000256" key="7">
    <source>
        <dbReference type="ARBA" id="ARBA00022827"/>
    </source>
</evidence>
<evidence type="ECO:0000256" key="3">
    <source>
        <dbReference type="ARBA" id="ARBA00022630"/>
    </source>
</evidence>
<evidence type="ECO:0000256" key="9">
    <source>
        <dbReference type="ARBA" id="ARBA00023268"/>
    </source>
</evidence>
<keyword evidence="8 10" id="KW-0560">Oxidoreductase</keyword>
<dbReference type="NCBIfam" id="NF002481">
    <property type="entry name" value="PRK01747.1-2"/>
    <property type="match status" value="1"/>
</dbReference>
<name>A0ABW3KH42_9GAMM</name>
<dbReference type="NCBIfam" id="NF033855">
    <property type="entry name" value="tRNA_MNMC2"/>
    <property type="match status" value="1"/>
</dbReference>
<dbReference type="Gene3D" id="3.50.50.60">
    <property type="entry name" value="FAD/NAD(P)-binding domain"/>
    <property type="match status" value="1"/>
</dbReference>
<dbReference type="HAMAP" id="MF_01102">
    <property type="entry name" value="MnmC"/>
    <property type="match status" value="1"/>
</dbReference>
<proteinExistence type="inferred from homology"/>
<comment type="similarity">
    <text evidence="10">In the N-terminal section; belongs to the methyltransferase superfamily. tRNA (mnm(5)s(2)U34)-methyltransferase family.</text>
</comment>
<dbReference type="Gene3D" id="3.40.50.150">
    <property type="entry name" value="Vaccinia Virus protein VP39"/>
    <property type="match status" value="1"/>
</dbReference>